<accession>A0A942U7N8</accession>
<organism evidence="7 8">
    <name type="scientific">Neobacillus rhizophilus</name>
    <dbReference type="NCBI Taxonomy" id="2833579"/>
    <lineage>
        <taxon>Bacteria</taxon>
        <taxon>Bacillati</taxon>
        <taxon>Bacillota</taxon>
        <taxon>Bacilli</taxon>
        <taxon>Bacillales</taxon>
        <taxon>Bacillaceae</taxon>
        <taxon>Neobacillus</taxon>
    </lineage>
</organism>
<dbReference type="GO" id="GO:0005886">
    <property type="term" value="C:plasma membrane"/>
    <property type="evidence" value="ECO:0007669"/>
    <property type="project" value="UniProtKB-SubCell"/>
</dbReference>
<evidence type="ECO:0000256" key="6">
    <source>
        <dbReference type="SAM" id="Phobius"/>
    </source>
</evidence>
<dbReference type="EMBL" id="JAGYPF010000004">
    <property type="protein sequence ID" value="MBS4214970.1"/>
    <property type="molecule type" value="Genomic_DNA"/>
</dbReference>
<evidence type="ECO:0000256" key="1">
    <source>
        <dbReference type="ARBA" id="ARBA00004651"/>
    </source>
</evidence>
<sequence length="340" mass="37155">MKKSSIFFIIILLLGYFLAPLFVNNAFSFKLSEIFILVLFASSFQFIARTAGMFSLGHAAFYGVGAYASAVLVQKGYSIFFVLLMAGVIAFLLSMIIGYLSLRSTGIYFAMLTLSLAQVVYLVIYRTPALGGQDGIPGILAQPINLFGWELDISRPEKYYYVIFFTVVVSIFILYILTNSSLGHFLRSIRENSVRTSSLGINVKRYQILAFGIAGFFGGVSGALLSPLEGIITPETLSWTQSALPLIIVLIGGINSFWGPIVGAITFEMLYSLTIDSGASNIYLGIILLAIVLLFPDGVIGVGRRFISMLRTSFSKKKGRNMEELKGVGKHGNSAARRSI</sequence>
<feature type="transmembrane region" description="Helical" evidence="6">
    <location>
        <begin position="206"/>
        <end position="225"/>
    </location>
</feature>
<dbReference type="AlphaFoldDB" id="A0A942U7N8"/>
<feature type="transmembrane region" description="Helical" evidence="6">
    <location>
        <begin position="54"/>
        <end position="73"/>
    </location>
</feature>
<comment type="subcellular location">
    <subcellularLocation>
        <location evidence="1">Cell membrane</location>
        <topology evidence="1">Multi-pass membrane protein</topology>
    </subcellularLocation>
</comment>
<keyword evidence="5 6" id="KW-0472">Membrane</keyword>
<evidence type="ECO:0000256" key="2">
    <source>
        <dbReference type="ARBA" id="ARBA00022475"/>
    </source>
</evidence>
<dbReference type="PANTHER" id="PTHR30482">
    <property type="entry name" value="HIGH-AFFINITY BRANCHED-CHAIN AMINO ACID TRANSPORT SYSTEM PERMEASE"/>
    <property type="match status" value="1"/>
</dbReference>
<feature type="transmembrane region" description="Helical" evidence="6">
    <location>
        <begin position="106"/>
        <end position="124"/>
    </location>
</feature>
<reference evidence="7" key="1">
    <citation type="submission" date="2021-05" db="EMBL/GenBank/DDBJ databases">
        <title>Novel Bacillus species.</title>
        <authorList>
            <person name="Liu G."/>
        </authorList>
    </citation>
    <scope>NUCLEOTIDE SEQUENCE</scope>
    <source>
        <strain evidence="7">FJAT-49825</strain>
    </source>
</reference>
<protein>
    <submittedName>
        <fullName evidence="7">Branched-chain amino acid ABC transporter permease</fullName>
    </submittedName>
</protein>
<feature type="transmembrane region" description="Helical" evidence="6">
    <location>
        <begin position="159"/>
        <end position="178"/>
    </location>
</feature>
<dbReference type="InterPro" id="IPR001851">
    <property type="entry name" value="ABC_transp_permease"/>
</dbReference>
<dbReference type="InterPro" id="IPR043428">
    <property type="entry name" value="LivM-like"/>
</dbReference>
<name>A0A942U7N8_9BACI</name>
<comment type="caution">
    <text evidence="7">The sequence shown here is derived from an EMBL/GenBank/DDBJ whole genome shotgun (WGS) entry which is preliminary data.</text>
</comment>
<evidence type="ECO:0000256" key="5">
    <source>
        <dbReference type="ARBA" id="ARBA00023136"/>
    </source>
</evidence>
<evidence type="ECO:0000256" key="3">
    <source>
        <dbReference type="ARBA" id="ARBA00022692"/>
    </source>
</evidence>
<dbReference type="RefSeq" id="WP_213119469.1">
    <property type="nucleotide sequence ID" value="NZ_JAGYPF010000004.1"/>
</dbReference>
<evidence type="ECO:0000256" key="4">
    <source>
        <dbReference type="ARBA" id="ARBA00022989"/>
    </source>
</evidence>
<feature type="transmembrane region" description="Helical" evidence="6">
    <location>
        <begin position="282"/>
        <end position="307"/>
    </location>
</feature>
<gene>
    <name evidence="7" type="ORF">KHA99_21215</name>
</gene>
<keyword evidence="2" id="KW-1003">Cell membrane</keyword>
<dbReference type="PANTHER" id="PTHR30482:SF17">
    <property type="entry name" value="ABC TRANSPORTER ATP-BINDING PROTEIN"/>
    <property type="match status" value="1"/>
</dbReference>
<keyword evidence="8" id="KW-1185">Reference proteome</keyword>
<dbReference type="Pfam" id="PF02653">
    <property type="entry name" value="BPD_transp_2"/>
    <property type="match status" value="1"/>
</dbReference>
<feature type="transmembrane region" description="Helical" evidence="6">
    <location>
        <begin position="6"/>
        <end position="24"/>
    </location>
</feature>
<evidence type="ECO:0000313" key="8">
    <source>
        <dbReference type="Proteomes" id="UP000679749"/>
    </source>
</evidence>
<dbReference type="CDD" id="cd06581">
    <property type="entry name" value="TM_PBP1_LivM_like"/>
    <property type="match status" value="1"/>
</dbReference>
<dbReference type="Proteomes" id="UP000679749">
    <property type="component" value="Unassembled WGS sequence"/>
</dbReference>
<keyword evidence="4 6" id="KW-1133">Transmembrane helix</keyword>
<feature type="transmembrane region" description="Helical" evidence="6">
    <location>
        <begin position="246"/>
        <end position="270"/>
    </location>
</feature>
<feature type="transmembrane region" description="Helical" evidence="6">
    <location>
        <begin position="80"/>
        <end position="100"/>
    </location>
</feature>
<proteinExistence type="predicted"/>
<evidence type="ECO:0000313" key="7">
    <source>
        <dbReference type="EMBL" id="MBS4214970.1"/>
    </source>
</evidence>
<keyword evidence="3 6" id="KW-0812">Transmembrane</keyword>
<dbReference type="GO" id="GO:0015658">
    <property type="term" value="F:branched-chain amino acid transmembrane transporter activity"/>
    <property type="evidence" value="ECO:0007669"/>
    <property type="project" value="InterPro"/>
</dbReference>